<dbReference type="InterPro" id="IPR015943">
    <property type="entry name" value="WD40/YVTN_repeat-like_dom_sf"/>
</dbReference>
<name>A0ABU2CPT7_9MICO</name>
<proteinExistence type="predicted"/>
<dbReference type="RefSeq" id="WP_274991971.1">
    <property type="nucleotide sequence ID" value="NZ_JAJQQP010000001.1"/>
</dbReference>
<dbReference type="EMBL" id="JAVDYE010000001">
    <property type="protein sequence ID" value="MDR7383147.1"/>
    <property type="molecule type" value="Genomic_DNA"/>
</dbReference>
<keyword evidence="2" id="KW-0472">Membrane</keyword>
<feature type="transmembrane region" description="Helical" evidence="2">
    <location>
        <begin position="50"/>
        <end position="71"/>
    </location>
</feature>
<keyword evidence="2" id="KW-0812">Transmembrane</keyword>
<evidence type="ECO:0000256" key="1">
    <source>
        <dbReference type="SAM" id="MobiDB-lite"/>
    </source>
</evidence>
<evidence type="ECO:0000259" key="3">
    <source>
        <dbReference type="Pfam" id="PF13360"/>
    </source>
</evidence>
<accession>A0ABU2CPT7</accession>
<dbReference type="Pfam" id="PF13360">
    <property type="entry name" value="PQQ_2"/>
    <property type="match status" value="1"/>
</dbReference>
<reference evidence="4 5" key="1">
    <citation type="submission" date="2023-07" db="EMBL/GenBank/DDBJ databases">
        <title>Sequencing the genomes of 1000 actinobacteria strains.</title>
        <authorList>
            <person name="Klenk H.-P."/>
        </authorList>
    </citation>
    <scope>NUCLEOTIDE SEQUENCE [LARGE SCALE GENOMIC DNA]</scope>
    <source>
        <strain evidence="4 5">DSM 45554</strain>
    </source>
</reference>
<evidence type="ECO:0000313" key="4">
    <source>
        <dbReference type="EMBL" id="MDR7383147.1"/>
    </source>
</evidence>
<keyword evidence="5" id="KW-1185">Reference proteome</keyword>
<organism evidence="4 5">
    <name type="scientific">Promicromonospora iranensis</name>
    <dbReference type="NCBI Taxonomy" id="1105144"/>
    <lineage>
        <taxon>Bacteria</taxon>
        <taxon>Bacillati</taxon>
        <taxon>Actinomycetota</taxon>
        <taxon>Actinomycetes</taxon>
        <taxon>Micrococcales</taxon>
        <taxon>Promicromonosporaceae</taxon>
        <taxon>Promicromonospora</taxon>
    </lineage>
</organism>
<dbReference type="Gene3D" id="2.130.10.10">
    <property type="entry name" value="YVTN repeat-like/Quinoprotein amine dehydrogenase"/>
    <property type="match status" value="1"/>
</dbReference>
<evidence type="ECO:0000313" key="5">
    <source>
        <dbReference type="Proteomes" id="UP001183585"/>
    </source>
</evidence>
<dbReference type="SUPFAM" id="SSF50998">
    <property type="entry name" value="Quinoprotein alcohol dehydrogenase-like"/>
    <property type="match status" value="1"/>
</dbReference>
<feature type="domain" description="Pyrrolo-quinoline quinone repeat" evidence="3">
    <location>
        <begin position="397"/>
        <end position="518"/>
    </location>
</feature>
<evidence type="ECO:0000256" key="2">
    <source>
        <dbReference type="SAM" id="Phobius"/>
    </source>
</evidence>
<protein>
    <recommendedName>
        <fullName evidence="3">Pyrrolo-quinoline quinone repeat domain-containing protein</fullName>
    </recommendedName>
</protein>
<dbReference type="InterPro" id="IPR011047">
    <property type="entry name" value="Quinoprotein_ADH-like_sf"/>
</dbReference>
<dbReference type="InterPro" id="IPR002372">
    <property type="entry name" value="PQQ_rpt_dom"/>
</dbReference>
<dbReference type="Proteomes" id="UP001183585">
    <property type="component" value="Unassembled WGS sequence"/>
</dbReference>
<gene>
    <name evidence="4" type="ORF">J2S48_002662</name>
</gene>
<keyword evidence="2" id="KW-1133">Transmembrane helix</keyword>
<feature type="region of interest" description="Disordered" evidence="1">
    <location>
        <begin position="1"/>
        <end position="34"/>
    </location>
</feature>
<comment type="caution">
    <text evidence="4">The sequence shown here is derived from an EMBL/GenBank/DDBJ whole genome shotgun (WGS) entry which is preliminary data.</text>
</comment>
<sequence length="536" mass="56441">MARPDKQDSVVFDLVEENGPDGVGDGPGTPVPPPDRPSLLVRLSRVPRRTWLLVAAGVTVVAVTVAAVDLVRDDRREDLMRTSPVGVASLAARPTETWTVPFDTLAEQVQGMPTEQQVVTMGRLLVVPPAKAQRPWSAPSPDRGEPVLPGFEDVVAIDPERGEVVWRVPLGERATCGPTGYDASTSTEALVCVHGADDAREVLTIAPDGSTRARSADLAPGEQVFPGPDGLVARTSRTGEPARAVQCDPAVGCSPEALTTGRDLLVVAEDARTGTARWRAVVEFDPMNSMNCQAAVEPGDWPAVGSAVDTDVVAVRAGAETVVVDGCGVSATLSVSGTRLDLAADADGSVPAWVTELGPARFALEGEGPGTTVVDEAGETLQTLDGSVRVGPTSPDAPDDLWFVTTRTDGSGFEAQREDGSVAWSERYGWSVLLAGRDVVVVDRGSSVVGRDRSTGRELWTWGRDDLTGLTRYRTLTDGEALALAHLSRDGGGEGRLVTLDLDTGRQLWEMPMTGPVVAVGGRLVELTREGLRGLG</sequence>